<dbReference type="HOGENOM" id="CLU_3242366_0_0_1"/>
<feature type="region of interest" description="Disordered" evidence="1">
    <location>
        <begin position="14"/>
        <end position="43"/>
    </location>
</feature>
<evidence type="ECO:0000313" key="2">
    <source>
        <dbReference type="EMBL" id="EAT86990.1"/>
    </source>
</evidence>
<reference evidence="3" key="1">
    <citation type="journal article" date="2007" name="Plant Cell">
        <title>Dothideomycete-plant interactions illuminated by genome sequencing and EST analysis of the wheat pathogen Stagonospora nodorum.</title>
        <authorList>
            <person name="Hane J.K."/>
            <person name="Lowe R.G."/>
            <person name="Solomon P.S."/>
            <person name="Tan K.C."/>
            <person name="Schoch C.L."/>
            <person name="Spatafora J.W."/>
            <person name="Crous P.W."/>
            <person name="Kodira C."/>
            <person name="Birren B.W."/>
            <person name="Galagan J.E."/>
            <person name="Torriani S.F."/>
            <person name="McDonald B.A."/>
            <person name="Oliver R.P."/>
        </authorList>
    </citation>
    <scope>NUCLEOTIDE SEQUENCE [LARGE SCALE GENOMIC DNA]</scope>
    <source>
        <strain evidence="3">SN15 / ATCC MYA-4574 / FGSC 10173</strain>
    </source>
</reference>
<accession>Q0UQN8</accession>
<dbReference type="EMBL" id="CH445332">
    <property type="protein sequence ID" value="EAT86990.1"/>
    <property type="molecule type" value="Genomic_DNA"/>
</dbReference>
<gene>
    <name evidence="2" type="ORF">SNOG_05926</name>
</gene>
<organism evidence="2 3">
    <name type="scientific">Phaeosphaeria nodorum (strain SN15 / ATCC MYA-4574 / FGSC 10173)</name>
    <name type="common">Glume blotch fungus</name>
    <name type="synonym">Parastagonospora nodorum</name>
    <dbReference type="NCBI Taxonomy" id="321614"/>
    <lineage>
        <taxon>Eukaryota</taxon>
        <taxon>Fungi</taxon>
        <taxon>Dikarya</taxon>
        <taxon>Ascomycota</taxon>
        <taxon>Pezizomycotina</taxon>
        <taxon>Dothideomycetes</taxon>
        <taxon>Pleosporomycetidae</taxon>
        <taxon>Pleosporales</taxon>
        <taxon>Pleosporineae</taxon>
        <taxon>Phaeosphaeriaceae</taxon>
        <taxon>Parastagonospora</taxon>
    </lineage>
</organism>
<dbReference type="InParanoid" id="Q0UQN8"/>
<evidence type="ECO:0000256" key="1">
    <source>
        <dbReference type="SAM" id="MobiDB-lite"/>
    </source>
</evidence>
<dbReference type="RefSeq" id="XP_001796318.1">
    <property type="nucleotide sequence ID" value="XM_001796266.1"/>
</dbReference>
<protein>
    <submittedName>
        <fullName evidence="2">Uncharacterized protein</fullName>
    </submittedName>
</protein>
<evidence type="ECO:0000313" key="3">
    <source>
        <dbReference type="Proteomes" id="UP000001055"/>
    </source>
</evidence>
<sequence length="43" mass="4503">MADAVRIIDVGTGQRRAAEAEYGEQMAGVDDDNDGFRGSSAAE</sequence>
<dbReference type="AlphaFoldDB" id="Q0UQN8"/>
<name>Q0UQN8_PHANO</name>
<dbReference type="GeneID" id="5973195"/>
<dbReference type="Proteomes" id="UP000001055">
    <property type="component" value="Unassembled WGS sequence"/>
</dbReference>
<dbReference type="KEGG" id="pno:SNOG_05926"/>
<proteinExistence type="predicted"/>